<evidence type="ECO:0000313" key="1">
    <source>
        <dbReference type="EMBL" id="TGC10673.1"/>
    </source>
</evidence>
<dbReference type="EMBL" id="PGGK01000003">
    <property type="protein sequence ID" value="TGC10673.1"/>
    <property type="molecule type" value="Genomic_DNA"/>
</dbReference>
<dbReference type="AlphaFoldDB" id="A0A4E0Q792"/>
<dbReference type="RefSeq" id="WP_135389053.1">
    <property type="nucleotide sequence ID" value="NZ_PGGK01000003.1"/>
</dbReference>
<proteinExistence type="predicted"/>
<comment type="caution">
    <text evidence="1">The sequence shown here is derived from an EMBL/GenBank/DDBJ whole genome shotgun (WGS) entry which is preliminary data.</text>
</comment>
<protein>
    <submittedName>
        <fullName evidence="1">Uncharacterized protein</fullName>
    </submittedName>
</protein>
<accession>A0A4E0Q792</accession>
<gene>
    <name evidence="1" type="ORF">CUN85_04130</name>
</gene>
<evidence type="ECO:0000313" key="2">
    <source>
        <dbReference type="Proteomes" id="UP000297295"/>
    </source>
</evidence>
<organism evidence="1 2">
    <name type="scientific">Methanolobus halotolerans</name>
    <dbReference type="NCBI Taxonomy" id="2052935"/>
    <lineage>
        <taxon>Archaea</taxon>
        <taxon>Methanobacteriati</taxon>
        <taxon>Methanobacteriota</taxon>
        <taxon>Stenosarchaea group</taxon>
        <taxon>Methanomicrobia</taxon>
        <taxon>Methanosarcinales</taxon>
        <taxon>Methanosarcinaceae</taxon>
        <taxon>Methanolobus</taxon>
    </lineage>
</organism>
<reference evidence="1 2" key="1">
    <citation type="submission" date="2017-11" db="EMBL/GenBank/DDBJ databases">
        <title>Isolation and Characterization of Methanogenic Archaea from Saline Meromictic Lake at Siberia.</title>
        <authorList>
            <person name="Shen Y."/>
            <person name="Huang H.-H."/>
            <person name="Lai M.-C."/>
            <person name="Chen S.-C."/>
        </authorList>
    </citation>
    <scope>NUCLEOTIDE SEQUENCE [LARGE SCALE GENOMIC DNA]</scope>
    <source>
        <strain evidence="1 2">SY-01</strain>
    </source>
</reference>
<dbReference type="OrthoDB" id="125502at2157"/>
<dbReference type="Proteomes" id="UP000297295">
    <property type="component" value="Unassembled WGS sequence"/>
</dbReference>
<name>A0A4E0Q792_9EURY</name>
<sequence length="153" mass="16907">MKKKTMAVIGLILLFLLFSGGDDGATYDVSRDEWTSMIANGYDDDKAASMSVYESLAFQGIDDANVQVTPERVFVKYDQPPVKSDSDALLAWFYIMGVAAGEAPGTDEIIIQMYAQNNPLFEVSVPTGDVLDFLESRITLDEFRTKVDVKAIM</sequence>
<keyword evidence="2" id="KW-1185">Reference proteome</keyword>